<accession>A0A0N8H529</accession>
<evidence type="ECO:0000313" key="5">
    <source>
        <dbReference type="Proteomes" id="UP000050424"/>
    </source>
</evidence>
<organism evidence="4 5">
    <name type="scientific">Neonectria ditissima</name>
    <dbReference type="NCBI Taxonomy" id="78410"/>
    <lineage>
        <taxon>Eukaryota</taxon>
        <taxon>Fungi</taxon>
        <taxon>Dikarya</taxon>
        <taxon>Ascomycota</taxon>
        <taxon>Pezizomycotina</taxon>
        <taxon>Sordariomycetes</taxon>
        <taxon>Hypocreomycetidae</taxon>
        <taxon>Hypocreales</taxon>
        <taxon>Nectriaceae</taxon>
        <taxon>Neonectria</taxon>
    </lineage>
</organism>
<keyword evidence="3" id="KW-0496">Mitochondrion</keyword>
<gene>
    <name evidence="4" type="ORF">AK830_g11555</name>
</gene>
<evidence type="ECO:0000256" key="1">
    <source>
        <dbReference type="ARBA" id="ARBA00004173"/>
    </source>
</evidence>
<dbReference type="STRING" id="78410.A0A0N8H529"/>
<dbReference type="InterPro" id="IPR024319">
    <property type="entry name" value="ATPase_expression_mit"/>
</dbReference>
<protein>
    <submittedName>
        <fullName evidence="4">Uncharacterized protein</fullName>
    </submittedName>
</protein>
<dbReference type="GO" id="GO:0005739">
    <property type="term" value="C:mitochondrion"/>
    <property type="evidence" value="ECO:0007669"/>
    <property type="project" value="UniProtKB-SubCell"/>
</dbReference>
<keyword evidence="5" id="KW-1185">Reference proteome</keyword>
<comment type="subcellular location">
    <subcellularLocation>
        <location evidence="1">Mitochondrion</location>
    </subcellularLocation>
</comment>
<evidence type="ECO:0000313" key="4">
    <source>
        <dbReference type="EMBL" id="KPM35020.1"/>
    </source>
</evidence>
<comment type="caution">
    <text evidence="4">The sequence shown here is derived from an EMBL/GenBank/DDBJ whole genome shotgun (WGS) entry which is preliminary data.</text>
</comment>
<dbReference type="AlphaFoldDB" id="A0A0N8H529"/>
<dbReference type="Pfam" id="PF12921">
    <property type="entry name" value="ATP13"/>
    <property type="match status" value="1"/>
</dbReference>
<proteinExistence type="predicted"/>
<name>A0A0N8H529_9HYPO</name>
<dbReference type="EMBL" id="LKCW01000281">
    <property type="protein sequence ID" value="KPM35020.1"/>
    <property type="molecule type" value="Genomic_DNA"/>
</dbReference>
<evidence type="ECO:0000256" key="3">
    <source>
        <dbReference type="ARBA" id="ARBA00023128"/>
    </source>
</evidence>
<dbReference type="Proteomes" id="UP000050424">
    <property type="component" value="Unassembled WGS sequence"/>
</dbReference>
<sequence length="728" mass="84823">MIQGRILYRGPRLAYLAPSPPATAALLLQLPLQLPILDPPIRLRPAVGQRRWASQATAEASTASYSSASSTSSSSAKPYLVIQPPLADWNLAARFPDSTLFDDDVSWPGVPTPLDQLLRAIQCRDVPAILPAFLSWSSYLDSESRNTDAALEEMRELPVATFSEILRCIDPLANPVQDIAQGLNITQGQAQFNDVRHIIDEYGVRKQYRRLRDAVKRIMAARRESGHEMLVPDYEVSIRCAGAASDPHAAMRFFKAIAEDGLASRRNTATWVAFTKALYSVEPLYYQFDRARVAVMERHRYRARQTFDPEELWRLERMRFSINALRSMPFNRDLMNRDQRMLTRRKSRSRSHWIRSKLYGVLLNEELLCATMVTFARSSSLTQIRGVVLSRGFSLRLKENQETGKVRAKGGKAFRPGNPREPTERFLQAIVESFCSMGRVTTALKLLIYVSRRYHIPIPHQTWSNLLNWAYVCASKPFVQGPWRRKGRHIFGVVTYKTVFEIWSLITERYNVKPDFDDYTVYIKNLIYSRNLRLAEQAIRNEAVPYYRRLEEEHREIVLDEILQGVAEPSHRRRQIEVRKEYVWYQITTFFRSMVQTASVARGQRNGSFMRVVLPNLIDEFGEFFQQQVYYRTAQGQVQLSRPNVPRRFEWEWTERTTMPQSVGGMEIQRRTKLGQINSEWPTVRQIKIREWRRNPRERTRAKGVTPEPIVRRAWNNWWRDLSWEISR</sequence>
<evidence type="ECO:0000256" key="2">
    <source>
        <dbReference type="ARBA" id="ARBA00022946"/>
    </source>
</evidence>
<reference evidence="4 5" key="1">
    <citation type="submission" date="2015-09" db="EMBL/GenBank/DDBJ databases">
        <title>Draft genome of a European isolate of the apple canker pathogen Neonectria ditissima.</title>
        <authorList>
            <person name="Gomez-Cortecero A."/>
            <person name="Harrison R.J."/>
            <person name="Armitage A.D."/>
        </authorList>
    </citation>
    <scope>NUCLEOTIDE SEQUENCE [LARGE SCALE GENOMIC DNA]</scope>
    <source>
        <strain evidence="4 5">R09/05</strain>
    </source>
</reference>
<keyword evidence="2" id="KW-0809">Transit peptide</keyword>
<dbReference type="OrthoDB" id="185373at2759"/>